<dbReference type="STRING" id="1408157.A0A1J7J3G4"/>
<dbReference type="Proteomes" id="UP000182658">
    <property type="component" value="Unassembled WGS sequence"/>
</dbReference>
<dbReference type="AlphaFoldDB" id="A0A1J7J3G4"/>
<proteinExistence type="predicted"/>
<keyword evidence="3" id="KW-1185">Reference proteome</keyword>
<organism evidence="2 3">
    <name type="scientific">Coniochaeta ligniaria NRRL 30616</name>
    <dbReference type="NCBI Taxonomy" id="1408157"/>
    <lineage>
        <taxon>Eukaryota</taxon>
        <taxon>Fungi</taxon>
        <taxon>Dikarya</taxon>
        <taxon>Ascomycota</taxon>
        <taxon>Pezizomycotina</taxon>
        <taxon>Sordariomycetes</taxon>
        <taxon>Sordariomycetidae</taxon>
        <taxon>Coniochaetales</taxon>
        <taxon>Coniochaetaceae</taxon>
        <taxon>Coniochaeta</taxon>
    </lineage>
</organism>
<reference evidence="2 3" key="1">
    <citation type="submission" date="2016-10" db="EMBL/GenBank/DDBJ databases">
        <title>Draft genome sequence of Coniochaeta ligniaria NRRL30616, a lignocellulolytic fungus for bioabatement of inhibitors in plant biomass hydrolysates.</title>
        <authorList>
            <consortium name="DOE Joint Genome Institute"/>
            <person name="Jimenez D.J."/>
            <person name="Hector R.E."/>
            <person name="Riley R."/>
            <person name="Sun H."/>
            <person name="Grigoriev I.V."/>
            <person name="Van Elsas J.D."/>
            <person name="Nichols N.N."/>
        </authorList>
    </citation>
    <scope>NUCLEOTIDE SEQUENCE [LARGE SCALE GENOMIC DNA]</scope>
    <source>
        <strain evidence="2 3">NRRL 30616</strain>
    </source>
</reference>
<keyword evidence="1" id="KW-0732">Signal</keyword>
<feature type="chain" id="PRO_5012634045" evidence="1">
    <location>
        <begin position="27"/>
        <end position="215"/>
    </location>
</feature>
<sequence length="215" mass="22963">MYSSIALAIFAVVAGLISSIAATAAGADTPATLTWTGEVVPGNGTTNPTGDNIQDILNQIHVTHPNYDATKATSNQKSTENDEPGVWKTFCGVFATADKRNLMEIQYDLRMAGGDCTIPARTCLRLSCWNTSGIYFCNDNDYQVTIQCAYVADFASYIGTQCCKSDFTKSKGISGQAFSALGWNVCVGYANCNHPADRDAPGIFIPPGLNGECRD</sequence>
<protein>
    <submittedName>
        <fullName evidence="2">Uncharacterized protein</fullName>
    </submittedName>
</protein>
<evidence type="ECO:0000313" key="3">
    <source>
        <dbReference type="Proteomes" id="UP000182658"/>
    </source>
</evidence>
<feature type="signal peptide" evidence="1">
    <location>
        <begin position="1"/>
        <end position="26"/>
    </location>
</feature>
<dbReference type="InParanoid" id="A0A1J7J3G4"/>
<gene>
    <name evidence="2" type="ORF">CONLIGDRAFT_709932</name>
</gene>
<evidence type="ECO:0000256" key="1">
    <source>
        <dbReference type="SAM" id="SignalP"/>
    </source>
</evidence>
<dbReference type="EMBL" id="KV875093">
    <property type="protein sequence ID" value="OIW34623.1"/>
    <property type="molecule type" value="Genomic_DNA"/>
</dbReference>
<name>A0A1J7J3G4_9PEZI</name>
<dbReference type="OrthoDB" id="5272418at2759"/>
<accession>A0A1J7J3G4</accession>
<evidence type="ECO:0000313" key="2">
    <source>
        <dbReference type="EMBL" id="OIW34623.1"/>
    </source>
</evidence>